<feature type="transmembrane region" description="Helical" evidence="5">
    <location>
        <begin position="148"/>
        <end position="168"/>
    </location>
</feature>
<keyword evidence="7" id="KW-1185">Reference proteome</keyword>
<gene>
    <name evidence="6" type="ORF">AABB81_03450</name>
</gene>
<evidence type="ECO:0000256" key="1">
    <source>
        <dbReference type="ARBA" id="ARBA00004141"/>
    </source>
</evidence>
<accession>A0ABU9KZX3</accession>
<feature type="transmembrane region" description="Helical" evidence="5">
    <location>
        <begin position="180"/>
        <end position="198"/>
    </location>
</feature>
<feature type="transmembrane region" description="Helical" evidence="5">
    <location>
        <begin position="29"/>
        <end position="46"/>
    </location>
</feature>
<keyword evidence="4 5" id="KW-0472">Membrane</keyword>
<evidence type="ECO:0000256" key="5">
    <source>
        <dbReference type="SAM" id="Phobius"/>
    </source>
</evidence>
<feature type="transmembrane region" description="Helical" evidence="5">
    <location>
        <begin position="205"/>
        <end position="223"/>
    </location>
</feature>
<dbReference type="PANTHER" id="PTHR11040">
    <property type="entry name" value="ZINC/IRON TRANSPORTER"/>
    <property type="match status" value="1"/>
</dbReference>
<dbReference type="RefSeq" id="WP_342158653.1">
    <property type="nucleotide sequence ID" value="NZ_JBCDNA010000001.1"/>
</dbReference>
<dbReference type="InterPro" id="IPR003689">
    <property type="entry name" value="ZIP"/>
</dbReference>
<feature type="transmembrane region" description="Helical" evidence="5">
    <location>
        <begin position="58"/>
        <end position="75"/>
    </location>
</feature>
<evidence type="ECO:0000256" key="2">
    <source>
        <dbReference type="ARBA" id="ARBA00022692"/>
    </source>
</evidence>
<reference evidence="6 7" key="1">
    <citation type="submission" date="2024-04" db="EMBL/GenBank/DDBJ databases">
        <title>whole genome sequencing of Lutimonas vermicola strain IMCC1616.</title>
        <authorList>
            <person name="Bae S.S."/>
        </authorList>
    </citation>
    <scope>NUCLEOTIDE SEQUENCE [LARGE SCALE GENOMIC DNA]</scope>
    <source>
        <strain evidence="6 7">IMCC1616</strain>
    </source>
</reference>
<organism evidence="6 7">
    <name type="scientific">Lutimonas vermicola</name>
    <dbReference type="NCBI Taxonomy" id="414288"/>
    <lineage>
        <taxon>Bacteria</taxon>
        <taxon>Pseudomonadati</taxon>
        <taxon>Bacteroidota</taxon>
        <taxon>Flavobacteriia</taxon>
        <taxon>Flavobacteriales</taxon>
        <taxon>Flavobacteriaceae</taxon>
        <taxon>Lutimonas</taxon>
    </lineage>
</organism>
<sequence length="224" mass="25025">MIYIVLIVPVIVGFALVQLLQPNSKHLQLFLSFSGAYLLSVTVLHLIPEVFTHQQPNIGLFILLGIVLQTGLEYLSKGAEHGHIHGHDFKNRIPWLLLGSLCLHAFLEGMPLGLGENQNLLYAIVIHKLPIAIILAVFLKNSSLSKRYVFLFLFLFAVMSPLGSWVSGNFSFFHSYEDQINALIIGVFLHISTAILFESSENHKFNLQKFIAILIGFGLAFLSI</sequence>
<comment type="subcellular location">
    <subcellularLocation>
        <location evidence="1">Membrane</location>
        <topology evidence="1">Multi-pass membrane protein</topology>
    </subcellularLocation>
</comment>
<dbReference type="PANTHER" id="PTHR11040:SF44">
    <property type="entry name" value="PROTEIN ZNTC-RELATED"/>
    <property type="match status" value="1"/>
</dbReference>
<comment type="caution">
    <text evidence="6">The sequence shown here is derived from an EMBL/GenBank/DDBJ whole genome shotgun (WGS) entry which is preliminary data.</text>
</comment>
<evidence type="ECO:0000313" key="7">
    <source>
        <dbReference type="Proteomes" id="UP001474120"/>
    </source>
</evidence>
<keyword evidence="3 5" id="KW-1133">Transmembrane helix</keyword>
<protein>
    <submittedName>
        <fullName evidence="6">ZIP family metal transporter</fullName>
    </submittedName>
</protein>
<evidence type="ECO:0000313" key="6">
    <source>
        <dbReference type="EMBL" id="MEL4454934.1"/>
    </source>
</evidence>
<evidence type="ECO:0000256" key="3">
    <source>
        <dbReference type="ARBA" id="ARBA00022989"/>
    </source>
</evidence>
<dbReference type="Pfam" id="PF02535">
    <property type="entry name" value="Zip"/>
    <property type="match status" value="1"/>
</dbReference>
<feature type="transmembrane region" description="Helical" evidence="5">
    <location>
        <begin position="120"/>
        <end position="139"/>
    </location>
</feature>
<evidence type="ECO:0000256" key="4">
    <source>
        <dbReference type="ARBA" id="ARBA00023136"/>
    </source>
</evidence>
<dbReference type="EMBL" id="JBCDNA010000001">
    <property type="protein sequence ID" value="MEL4454934.1"/>
    <property type="molecule type" value="Genomic_DNA"/>
</dbReference>
<name>A0ABU9KZX3_9FLAO</name>
<keyword evidence="2 5" id="KW-0812">Transmembrane</keyword>
<proteinExistence type="predicted"/>
<dbReference type="Proteomes" id="UP001474120">
    <property type="component" value="Unassembled WGS sequence"/>
</dbReference>
<feature type="transmembrane region" description="Helical" evidence="5">
    <location>
        <begin position="6"/>
        <end position="22"/>
    </location>
</feature>